<dbReference type="RefSeq" id="WP_344669972.1">
    <property type="nucleotide sequence ID" value="NZ_BAAAQN010000054.1"/>
</dbReference>
<keyword evidence="3" id="KW-1185">Reference proteome</keyword>
<dbReference type="EMBL" id="BAAAQN010000054">
    <property type="protein sequence ID" value="GAA2052465.1"/>
    <property type="molecule type" value="Genomic_DNA"/>
</dbReference>
<gene>
    <name evidence="2" type="ORF">GCM10009839_69840</name>
</gene>
<comment type="caution">
    <text evidence="2">The sequence shown here is derived from an EMBL/GenBank/DDBJ whole genome shotgun (WGS) entry which is preliminary data.</text>
</comment>
<organism evidence="2 3">
    <name type="scientific">Catenulispora yoronensis</name>
    <dbReference type="NCBI Taxonomy" id="450799"/>
    <lineage>
        <taxon>Bacteria</taxon>
        <taxon>Bacillati</taxon>
        <taxon>Actinomycetota</taxon>
        <taxon>Actinomycetes</taxon>
        <taxon>Catenulisporales</taxon>
        <taxon>Catenulisporaceae</taxon>
        <taxon>Catenulispora</taxon>
    </lineage>
</organism>
<sequence length="146" mass="15064">MHIRISVVDSDSDAEDQIALRSLYRWLAQDLGPDAELTLRPRSAPEAQGGAFEIINALIGDGVGLGGLALSYAAWRQAHRSKARISLERDGLTVTVEDASPEALQRIAEVLGAPAGSDGAKESAVPIAGSPTADESSAADGSSAAQ</sequence>
<dbReference type="Proteomes" id="UP001500751">
    <property type="component" value="Unassembled WGS sequence"/>
</dbReference>
<feature type="region of interest" description="Disordered" evidence="1">
    <location>
        <begin position="115"/>
        <end position="146"/>
    </location>
</feature>
<evidence type="ECO:0000313" key="3">
    <source>
        <dbReference type="Proteomes" id="UP001500751"/>
    </source>
</evidence>
<feature type="compositionally biased region" description="Low complexity" evidence="1">
    <location>
        <begin position="133"/>
        <end position="146"/>
    </location>
</feature>
<evidence type="ECO:0000313" key="2">
    <source>
        <dbReference type="EMBL" id="GAA2052465.1"/>
    </source>
</evidence>
<protein>
    <submittedName>
        <fullName evidence="2">Uncharacterized protein</fullName>
    </submittedName>
</protein>
<reference evidence="3" key="1">
    <citation type="journal article" date="2019" name="Int. J. Syst. Evol. Microbiol.">
        <title>The Global Catalogue of Microorganisms (GCM) 10K type strain sequencing project: providing services to taxonomists for standard genome sequencing and annotation.</title>
        <authorList>
            <consortium name="The Broad Institute Genomics Platform"/>
            <consortium name="The Broad Institute Genome Sequencing Center for Infectious Disease"/>
            <person name="Wu L."/>
            <person name="Ma J."/>
        </authorList>
    </citation>
    <scope>NUCLEOTIDE SEQUENCE [LARGE SCALE GENOMIC DNA]</scope>
    <source>
        <strain evidence="3">JCM 16014</strain>
    </source>
</reference>
<proteinExistence type="predicted"/>
<evidence type="ECO:0000256" key="1">
    <source>
        <dbReference type="SAM" id="MobiDB-lite"/>
    </source>
</evidence>
<dbReference type="Pfam" id="PF19953">
    <property type="entry name" value="EACC1"/>
    <property type="match status" value="1"/>
</dbReference>
<name>A0ABP5GW01_9ACTN</name>
<accession>A0ABP5GW01</accession>
<dbReference type="InterPro" id="IPR045428">
    <property type="entry name" value="EACC1"/>
</dbReference>